<dbReference type="PROSITE" id="PS51063">
    <property type="entry name" value="HTH_CRP_2"/>
    <property type="match status" value="1"/>
</dbReference>
<dbReference type="InterPro" id="IPR014710">
    <property type="entry name" value="RmlC-like_jellyroll"/>
</dbReference>
<dbReference type="SMART" id="SM00100">
    <property type="entry name" value="cNMP"/>
    <property type="match status" value="1"/>
</dbReference>
<dbReference type="PANTHER" id="PTHR24567">
    <property type="entry name" value="CRP FAMILY TRANSCRIPTIONAL REGULATORY PROTEIN"/>
    <property type="match status" value="1"/>
</dbReference>
<proteinExistence type="predicted"/>
<organism evidence="7 8">
    <name type="scientific">Catenulispora acidiphila (strain DSM 44928 / JCM 14897 / NBRC 102108 / NRRL B-24433 / ID139908)</name>
    <dbReference type="NCBI Taxonomy" id="479433"/>
    <lineage>
        <taxon>Bacteria</taxon>
        <taxon>Bacillati</taxon>
        <taxon>Actinomycetota</taxon>
        <taxon>Actinomycetes</taxon>
        <taxon>Catenulisporales</taxon>
        <taxon>Catenulisporaceae</taxon>
        <taxon>Catenulispora</taxon>
    </lineage>
</organism>
<gene>
    <name evidence="7" type="ordered locus">Caci_7216</name>
</gene>
<dbReference type="PROSITE" id="PS50042">
    <property type="entry name" value="CNMP_BINDING_3"/>
    <property type="match status" value="1"/>
</dbReference>
<keyword evidence="8" id="KW-1185">Reference proteome</keyword>
<dbReference type="Gene3D" id="2.60.120.10">
    <property type="entry name" value="Jelly Rolls"/>
    <property type="match status" value="1"/>
</dbReference>
<accession>C7Q732</accession>
<dbReference type="InterPro" id="IPR036388">
    <property type="entry name" value="WH-like_DNA-bd_sf"/>
</dbReference>
<evidence type="ECO:0000256" key="4">
    <source>
        <dbReference type="SAM" id="MobiDB-lite"/>
    </source>
</evidence>
<dbReference type="RefSeq" id="WP_015795773.1">
    <property type="nucleotide sequence ID" value="NC_013131.1"/>
</dbReference>
<dbReference type="Gene3D" id="1.10.10.10">
    <property type="entry name" value="Winged helix-like DNA-binding domain superfamily/Winged helix DNA-binding domain"/>
    <property type="match status" value="1"/>
</dbReference>
<feature type="domain" description="HTH crp-type" evidence="6">
    <location>
        <begin position="165"/>
        <end position="238"/>
    </location>
</feature>
<dbReference type="InParanoid" id="C7Q732"/>
<dbReference type="InterPro" id="IPR012318">
    <property type="entry name" value="HTH_CRP"/>
</dbReference>
<dbReference type="InterPro" id="IPR036390">
    <property type="entry name" value="WH_DNA-bd_sf"/>
</dbReference>
<feature type="compositionally biased region" description="Basic and acidic residues" evidence="4">
    <location>
        <begin position="1"/>
        <end position="13"/>
    </location>
</feature>
<dbReference type="GO" id="GO:0003700">
    <property type="term" value="F:DNA-binding transcription factor activity"/>
    <property type="evidence" value="ECO:0007669"/>
    <property type="project" value="TreeGrafter"/>
</dbReference>
<dbReference type="AlphaFoldDB" id="C7Q732"/>
<dbReference type="SUPFAM" id="SSF46785">
    <property type="entry name" value="Winged helix' DNA-binding domain"/>
    <property type="match status" value="1"/>
</dbReference>
<dbReference type="STRING" id="479433.Caci_7216"/>
<dbReference type="SMART" id="SM00419">
    <property type="entry name" value="HTH_CRP"/>
    <property type="match status" value="1"/>
</dbReference>
<evidence type="ECO:0000313" key="7">
    <source>
        <dbReference type="EMBL" id="ACU76045.1"/>
    </source>
</evidence>
<evidence type="ECO:0000259" key="6">
    <source>
        <dbReference type="PROSITE" id="PS51063"/>
    </source>
</evidence>
<dbReference type="SUPFAM" id="SSF51206">
    <property type="entry name" value="cAMP-binding domain-like"/>
    <property type="match status" value="1"/>
</dbReference>
<dbReference type="CDD" id="cd00038">
    <property type="entry name" value="CAP_ED"/>
    <property type="match status" value="1"/>
</dbReference>
<keyword evidence="3" id="KW-0804">Transcription</keyword>
<sequence length="246" mass="26996">MDHLDRSGPDPLRRAQRSAARGTWRWPENSLLGSLPEATRERFLKLGKMVQRQPGTVLIREEDQSTSVLILLDGVVKVTGRTQDQREALLAVRVGGDLVGEFGALDGKPRSATVTTCGTLVLRLVTRTDFLAALNADAVLSQAVSRSVVDKLRVANSRRIDFAGSNAPTRLARVIYDLAMTYGEREGTTLVIRWPLTQPEIASLVGAAEPTVFKALKQLREAGIVNNGYRRIAVRDIDKLRAVAFP</sequence>
<evidence type="ECO:0000313" key="8">
    <source>
        <dbReference type="Proteomes" id="UP000000851"/>
    </source>
</evidence>
<keyword evidence="1" id="KW-0805">Transcription regulation</keyword>
<dbReference type="Proteomes" id="UP000000851">
    <property type="component" value="Chromosome"/>
</dbReference>
<dbReference type="GO" id="GO:0003677">
    <property type="term" value="F:DNA binding"/>
    <property type="evidence" value="ECO:0007669"/>
    <property type="project" value="UniProtKB-KW"/>
</dbReference>
<evidence type="ECO:0000259" key="5">
    <source>
        <dbReference type="PROSITE" id="PS50042"/>
    </source>
</evidence>
<protein>
    <submittedName>
        <fullName evidence="7">Transcriptional regulator, Crp/Fnr family</fullName>
    </submittedName>
</protein>
<dbReference type="InterPro" id="IPR050397">
    <property type="entry name" value="Env_Response_Regulators"/>
</dbReference>
<dbReference type="eggNOG" id="COG0664">
    <property type="taxonomic scope" value="Bacteria"/>
</dbReference>
<dbReference type="Pfam" id="PF13545">
    <property type="entry name" value="HTH_Crp_2"/>
    <property type="match status" value="1"/>
</dbReference>
<evidence type="ECO:0000256" key="2">
    <source>
        <dbReference type="ARBA" id="ARBA00023125"/>
    </source>
</evidence>
<feature type="region of interest" description="Disordered" evidence="4">
    <location>
        <begin position="1"/>
        <end position="21"/>
    </location>
</feature>
<dbReference type="KEGG" id="cai:Caci_7216"/>
<name>C7Q732_CATAD</name>
<dbReference type="EMBL" id="CP001700">
    <property type="protein sequence ID" value="ACU76045.1"/>
    <property type="molecule type" value="Genomic_DNA"/>
</dbReference>
<evidence type="ECO:0000256" key="3">
    <source>
        <dbReference type="ARBA" id="ARBA00023163"/>
    </source>
</evidence>
<reference evidence="7 8" key="1">
    <citation type="journal article" date="2009" name="Stand. Genomic Sci.">
        <title>Complete genome sequence of Catenulispora acidiphila type strain (ID 139908).</title>
        <authorList>
            <person name="Copeland A."/>
            <person name="Lapidus A."/>
            <person name="Glavina Del Rio T."/>
            <person name="Nolan M."/>
            <person name="Lucas S."/>
            <person name="Chen F."/>
            <person name="Tice H."/>
            <person name="Cheng J.F."/>
            <person name="Bruce D."/>
            <person name="Goodwin L."/>
            <person name="Pitluck S."/>
            <person name="Mikhailova N."/>
            <person name="Pati A."/>
            <person name="Ivanova N."/>
            <person name="Mavromatis K."/>
            <person name="Chen A."/>
            <person name="Palaniappan K."/>
            <person name="Chain P."/>
            <person name="Land M."/>
            <person name="Hauser L."/>
            <person name="Chang Y.J."/>
            <person name="Jeffries C.D."/>
            <person name="Chertkov O."/>
            <person name="Brettin T."/>
            <person name="Detter J.C."/>
            <person name="Han C."/>
            <person name="Ali Z."/>
            <person name="Tindall B.J."/>
            <person name="Goker M."/>
            <person name="Bristow J."/>
            <person name="Eisen J.A."/>
            <person name="Markowitz V."/>
            <person name="Hugenholtz P."/>
            <person name="Kyrpides N.C."/>
            <person name="Klenk H.P."/>
        </authorList>
    </citation>
    <scope>NUCLEOTIDE SEQUENCE [LARGE SCALE GENOMIC DNA]</scope>
    <source>
        <strain evidence="8">DSM 44928 / JCM 14897 / NBRC 102108 / NRRL B-24433 / ID139908</strain>
    </source>
</reference>
<dbReference type="PANTHER" id="PTHR24567:SF68">
    <property type="entry name" value="DNA-BINDING TRANSCRIPTIONAL DUAL REGULATOR CRP"/>
    <property type="match status" value="1"/>
</dbReference>
<keyword evidence="2" id="KW-0238">DNA-binding</keyword>
<dbReference type="InterPro" id="IPR018490">
    <property type="entry name" value="cNMP-bd_dom_sf"/>
</dbReference>
<dbReference type="InterPro" id="IPR000595">
    <property type="entry name" value="cNMP-bd_dom"/>
</dbReference>
<dbReference type="Pfam" id="PF00027">
    <property type="entry name" value="cNMP_binding"/>
    <property type="match status" value="1"/>
</dbReference>
<dbReference type="GO" id="GO:0005829">
    <property type="term" value="C:cytosol"/>
    <property type="evidence" value="ECO:0007669"/>
    <property type="project" value="TreeGrafter"/>
</dbReference>
<dbReference type="HOGENOM" id="CLU_075053_3_0_11"/>
<evidence type="ECO:0000256" key="1">
    <source>
        <dbReference type="ARBA" id="ARBA00023015"/>
    </source>
</evidence>
<feature type="domain" description="Cyclic nucleotide-binding" evidence="5">
    <location>
        <begin position="31"/>
        <end position="151"/>
    </location>
</feature>